<evidence type="ECO:0000256" key="4">
    <source>
        <dbReference type="ARBA" id="ARBA00023004"/>
    </source>
</evidence>
<comment type="cofactor">
    <cofactor evidence="5">
        <name>Fe(2+)</name>
        <dbReference type="ChEBI" id="CHEBI:29033"/>
    </cofactor>
    <text evidence="5">Binds 1 Fe(2+) ion per subunit.</text>
</comment>
<reference evidence="6" key="1">
    <citation type="submission" date="2021-01" db="EMBL/GenBank/DDBJ databases">
        <authorList>
            <person name="Corre E."/>
            <person name="Pelletier E."/>
            <person name="Niang G."/>
            <person name="Scheremetjew M."/>
            <person name="Finn R."/>
            <person name="Kale V."/>
            <person name="Holt S."/>
            <person name="Cochrane G."/>
            <person name="Meng A."/>
            <person name="Brown T."/>
            <person name="Cohen L."/>
        </authorList>
    </citation>
    <scope>NUCLEOTIDE SEQUENCE</scope>
    <source>
        <strain evidence="6">CCMP622</strain>
    </source>
</reference>
<feature type="binding site" evidence="5">
    <location>
        <position position="286"/>
    </location>
    <ligand>
        <name>Fe cation</name>
        <dbReference type="ChEBI" id="CHEBI:24875"/>
        <note>catalytic</note>
    </ligand>
</feature>
<feature type="binding site" evidence="5">
    <location>
        <position position="235"/>
    </location>
    <ligand>
        <name>Fe cation</name>
        <dbReference type="ChEBI" id="CHEBI:24875"/>
        <note>catalytic</note>
    </ligand>
</feature>
<keyword evidence="4 5" id="KW-0408">Iron</keyword>
<comment type="similarity">
    <text evidence="1">Belongs to the carotenoid oxygenase family.</text>
</comment>
<dbReference type="AlphaFoldDB" id="A0A7S2X5S1"/>
<protein>
    <submittedName>
        <fullName evidence="6">Uncharacterized protein</fullName>
    </submittedName>
</protein>
<evidence type="ECO:0000256" key="1">
    <source>
        <dbReference type="ARBA" id="ARBA00006787"/>
    </source>
</evidence>
<dbReference type="GO" id="GO:0009570">
    <property type="term" value="C:chloroplast stroma"/>
    <property type="evidence" value="ECO:0007669"/>
    <property type="project" value="TreeGrafter"/>
</dbReference>
<evidence type="ECO:0000313" key="6">
    <source>
        <dbReference type="EMBL" id="CAD9746663.1"/>
    </source>
</evidence>
<dbReference type="GO" id="GO:0016121">
    <property type="term" value="P:carotene catabolic process"/>
    <property type="evidence" value="ECO:0007669"/>
    <property type="project" value="TreeGrafter"/>
</dbReference>
<dbReference type="GO" id="GO:0010436">
    <property type="term" value="F:carotenoid dioxygenase activity"/>
    <property type="evidence" value="ECO:0007669"/>
    <property type="project" value="TreeGrafter"/>
</dbReference>
<dbReference type="PANTHER" id="PTHR10543">
    <property type="entry name" value="BETA-CAROTENE DIOXYGENASE"/>
    <property type="match status" value="1"/>
</dbReference>
<dbReference type="InterPro" id="IPR004294">
    <property type="entry name" value="Carotenoid_Oase"/>
</dbReference>
<keyword evidence="3" id="KW-0560">Oxidoreductase</keyword>
<dbReference type="PANTHER" id="PTHR10543:SF89">
    <property type="entry name" value="CAROTENOID 9,10(9',10')-CLEAVAGE DIOXYGENASE 1"/>
    <property type="match status" value="1"/>
</dbReference>
<dbReference type="EMBL" id="HBHP01002151">
    <property type="protein sequence ID" value="CAD9746663.1"/>
    <property type="molecule type" value="Transcribed_RNA"/>
</dbReference>
<proteinExistence type="inferred from homology"/>
<keyword evidence="2 5" id="KW-0479">Metal-binding</keyword>
<feature type="binding site" evidence="5">
    <location>
        <position position="534"/>
    </location>
    <ligand>
        <name>Fe cation</name>
        <dbReference type="ChEBI" id="CHEBI:24875"/>
        <note>catalytic</note>
    </ligand>
</feature>
<evidence type="ECO:0000256" key="3">
    <source>
        <dbReference type="ARBA" id="ARBA00023002"/>
    </source>
</evidence>
<dbReference type="Pfam" id="PF03055">
    <property type="entry name" value="RPE65"/>
    <property type="match status" value="1"/>
</dbReference>
<evidence type="ECO:0000256" key="5">
    <source>
        <dbReference type="PIRSR" id="PIRSR604294-1"/>
    </source>
</evidence>
<accession>A0A7S2X5S1</accession>
<sequence>MSFFCGCLRASLYLAGSLGLLAALGASVINSMWMNHSFDSMLSRAQGVEAYNSNNHFLLRNFAPVGDEVRAMALPIVKGKIPDGMDGLFIRNGPNPIPEHGHKKRYHWFDGHGYLHVLKLDSQSQTATYNSGWLQTPRYNYERALGHQFFLGVGEYIGWAGLLKVLFIGPKKIEFAGLTKLTIGQANTALLHHAKRIFAVHEASLPFEIRFSSDGTFHSEGYEDFGTLDMAMSAHPKVDPRTDELLFHGYGTPPNPNLKWGAIRADGSTVNYCGVTTNDSRTPLAHDFAMTSTHVILLDNSVKFEGKKVVEGQVFYFDDQYNMRIGLAPRAVAGADPHAVEWYALDRPLIIMHVMNAWTTDDGRHVMLWACGSTAFDLNSITAKNNTLFSLYEFQFDLEAKHVFQRRVPAPFNGLLQAEFPTIHPKYQGRHSSYGFVGISPVADGRFTGIAKFHLHSTGGGEHVSSINFPEGTFCGEPLFVPDANRDGADEGWMVTVQHSETSGESAVVVYGAETMSEEPVFVIQAPRIPYGFHGAWLSEEDLREHIESWRIRDTNTLKAREACLAT</sequence>
<organism evidence="6">
    <name type="scientific">Lotharella oceanica</name>
    <dbReference type="NCBI Taxonomy" id="641309"/>
    <lineage>
        <taxon>Eukaryota</taxon>
        <taxon>Sar</taxon>
        <taxon>Rhizaria</taxon>
        <taxon>Cercozoa</taxon>
        <taxon>Chlorarachniophyceae</taxon>
        <taxon>Lotharella</taxon>
    </lineage>
</organism>
<feature type="binding site" evidence="5">
    <location>
        <position position="353"/>
    </location>
    <ligand>
        <name>Fe cation</name>
        <dbReference type="ChEBI" id="CHEBI:24875"/>
        <note>catalytic</note>
    </ligand>
</feature>
<name>A0A7S2X5S1_9EUKA</name>
<gene>
    <name evidence="6" type="ORF">LSP00402_LOCUS1405</name>
</gene>
<evidence type="ECO:0000256" key="2">
    <source>
        <dbReference type="ARBA" id="ARBA00022723"/>
    </source>
</evidence>
<dbReference type="GO" id="GO:0046872">
    <property type="term" value="F:metal ion binding"/>
    <property type="evidence" value="ECO:0007669"/>
    <property type="project" value="UniProtKB-KW"/>
</dbReference>